<evidence type="ECO:0000313" key="2">
    <source>
        <dbReference type="EnsemblProtists" id="EOD22672"/>
    </source>
</evidence>
<reference evidence="3" key="1">
    <citation type="journal article" date="2013" name="Nature">
        <title>Pan genome of the phytoplankton Emiliania underpins its global distribution.</title>
        <authorList>
            <person name="Read B.A."/>
            <person name="Kegel J."/>
            <person name="Klute M.J."/>
            <person name="Kuo A."/>
            <person name="Lefebvre S.C."/>
            <person name="Maumus F."/>
            <person name="Mayer C."/>
            <person name="Miller J."/>
            <person name="Monier A."/>
            <person name="Salamov A."/>
            <person name="Young J."/>
            <person name="Aguilar M."/>
            <person name="Claverie J.M."/>
            <person name="Frickenhaus S."/>
            <person name="Gonzalez K."/>
            <person name="Herman E.K."/>
            <person name="Lin Y.C."/>
            <person name="Napier J."/>
            <person name="Ogata H."/>
            <person name="Sarno A.F."/>
            <person name="Shmutz J."/>
            <person name="Schroeder D."/>
            <person name="de Vargas C."/>
            <person name="Verret F."/>
            <person name="von Dassow P."/>
            <person name="Valentin K."/>
            <person name="Van de Peer Y."/>
            <person name="Wheeler G."/>
            <person name="Dacks J.B."/>
            <person name="Delwiche C.F."/>
            <person name="Dyhrman S.T."/>
            <person name="Glockner G."/>
            <person name="John U."/>
            <person name="Richards T."/>
            <person name="Worden A.Z."/>
            <person name="Zhang X."/>
            <person name="Grigoriev I.V."/>
            <person name="Allen A.E."/>
            <person name="Bidle K."/>
            <person name="Borodovsky M."/>
            <person name="Bowler C."/>
            <person name="Brownlee C."/>
            <person name="Cock J.M."/>
            <person name="Elias M."/>
            <person name="Gladyshev V.N."/>
            <person name="Groth M."/>
            <person name="Guda C."/>
            <person name="Hadaegh A."/>
            <person name="Iglesias-Rodriguez M.D."/>
            <person name="Jenkins J."/>
            <person name="Jones B.M."/>
            <person name="Lawson T."/>
            <person name="Leese F."/>
            <person name="Lindquist E."/>
            <person name="Lobanov A."/>
            <person name="Lomsadze A."/>
            <person name="Malik S.B."/>
            <person name="Marsh M.E."/>
            <person name="Mackinder L."/>
            <person name="Mock T."/>
            <person name="Mueller-Roeber B."/>
            <person name="Pagarete A."/>
            <person name="Parker M."/>
            <person name="Probert I."/>
            <person name="Quesneville H."/>
            <person name="Raines C."/>
            <person name="Rensing S.A."/>
            <person name="Riano-Pachon D.M."/>
            <person name="Richier S."/>
            <person name="Rokitta S."/>
            <person name="Shiraiwa Y."/>
            <person name="Soanes D.M."/>
            <person name="van der Giezen M."/>
            <person name="Wahlund T.M."/>
            <person name="Williams B."/>
            <person name="Wilson W."/>
            <person name="Wolfe G."/>
            <person name="Wurch L.L."/>
        </authorList>
    </citation>
    <scope>NUCLEOTIDE SEQUENCE</scope>
</reference>
<dbReference type="Gene3D" id="3.30.950.30">
    <property type="entry name" value="Schlafen, AAA domain"/>
    <property type="match status" value="1"/>
</dbReference>
<dbReference type="PaxDb" id="2903-EOD22672"/>
<dbReference type="KEGG" id="ehx:EMIHUDRAFT_240019"/>
<dbReference type="PANTHER" id="PTHR12155">
    <property type="entry name" value="SCHLAFEN"/>
    <property type="match status" value="1"/>
</dbReference>
<dbReference type="AlphaFoldDB" id="A0A0D3JGN7"/>
<evidence type="ECO:0000259" key="1">
    <source>
        <dbReference type="Pfam" id="PF04326"/>
    </source>
</evidence>
<dbReference type="InterPro" id="IPR007421">
    <property type="entry name" value="Schlafen_AlbA_2_dom"/>
</dbReference>
<proteinExistence type="predicted"/>
<dbReference type="Proteomes" id="UP000013827">
    <property type="component" value="Unassembled WGS sequence"/>
</dbReference>
<dbReference type="InterPro" id="IPR038461">
    <property type="entry name" value="Schlafen_AlbA_2_dom_sf"/>
</dbReference>
<dbReference type="PANTHER" id="PTHR12155:SF41">
    <property type="entry name" value="SCHLAFEN ALBA-2 DOMAIN-CONTAINING PROTEIN"/>
    <property type="match status" value="1"/>
</dbReference>
<dbReference type="RefSeq" id="XP_005775101.1">
    <property type="nucleotide sequence ID" value="XM_005775044.1"/>
</dbReference>
<accession>A0A0D3JGN7</accession>
<name>A0A0D3JGN7_EMIH1</name>
<sequence>MHTDNDGAALDNNDGVAAALSYPACLDLSLDEFKAAWKSSRRYVDRSTVQALKEAARARLDMSLDELIALGKPTQSGPHPRRRPPTLRELMSGKVSLGRDHHSRPSPLASIARQSSLARARGLASAGSASSWPTAGTWALGDVLGDEDRRHEFKRGNLLASCPRGRAKYEACVCGFANGGGGRLYLGVDNDGAVAGLSLSKRDRDALRLTHDGIVARTDPPLRGGLVKLDFEPVSAAPHDTYVVMVTCVVVYVFRNTSEARVKG</sequence>
<dbReference type="EnsemblProtists" id="EOD22672">
    <property type="protein sequence ID" value="EOD22672"/>
    <property type="gene ID" value="EMIHUDRAFT_240019"/>
</dbReference>
<reference evidence="2" key="2">
    <citation type="submission" date="2024-10" db="UniProtKB">
        <authorList>
            <consortium name="EnsemblProtists"/>
        </authorList>
    </citation>
    <scope>IDENTIFICATION</scope>
</reference>
<organism evidence="2 3">
    <name type="scientific">Emiliania huxleyi (strain CCMP1516)</name>
    <dbReference type="NCBI Taxonomy" id="280463"/>
    <lineage>
        <taxon>Eukaryota</taxon>
        <taxon>Haptista</taxon>
        <taxon>Haptophyta</taxon>
        <taxon>Prymnesiophyceae</taxon>
        <taxon>Isochrysidales</taxon>
        <taxon>Noelaerhabdaceae</taxon>
        <taxon>Emiliania</taxon>
    </lineage>
</organism>
<evidence type="ECO:0000313" key="3">
    <source>
        <dbReference type="Proteomes" id="UP000013827"/>
    </source>
</evidence>
<dbReference type="GeneID" id="17268218"/>
<feature type="domain" description="Schlafen AlbA-2" evidence="1">
    <location>
        <begin position="147"/>
        <end position="246"/>
    </location>
</feature>
<keyword evidence="3" id="KW-1185">Reference proteome</keyword>
<dbReference type="Pfam" id="PF04326">
    <property type="entry name" value="SLFN_AlbA_2"/>
    <property type="match status" value="1"/>
</dbReference>
<dbReference type="HOGENOM" id="CLU_1055354_0_0_1"/>
<protein>
    <recommendedName>
        <fullName evidence="1">Schlafen AlbA-2 domain-containing protein</fullName>
    </recommendedName>
</protein>
<dbReference type="InterPro" id="IPR029684">
    <property type="entry name" value="Schlafen"/>
</dbReference>